<dbReference type="EMBL" id="CP056030">
    <property type="protein sequence ID" value="QKZ03926.1"/>
    <property type="molecule type" value="Genomic_DNA"/>
</dbReference>
<accession>A0A7D5HFD1</accession>
<protein>
    <recommendedName>
        <fullName evidence="3">CBM-cenC domain-containing protein</fullName>
    </recommendedName>
</protein>
<keyword evidence="2" id="KW-1185">Reference proteome</keyword>
<dbReference type="Gene3D" id="2.60.120.260">
    <property type="entry name" value="Galactose-binding domain-like"/>
    <property type="match status" value="1"/>
</dbReference>
<dbReference type="AlphaFoldDB" id="A0A7D5HFD1"/>
<evidence type="ECO:0000313" key="1">
    <source>
        <dbReference type="EMBL" id="QKZ03926.1"/>
    </source>
</evidence>
<gene>
    <name evidence="1" type="ORF">HWQ56_09070</name>
</gene>
<evidence type="ECO:0000313" key="2">
    <source>
        <dbReference type="Proteomes" id="UP000509568"/>
    </source>
</evidence>
<reference evidence="1 2" key="1">
    <citation type="submission" date="2020-06" db="EMBL/GenBank/DDBJ databases">
        <title>Pseudomonas eucalypticola sp. nov., an endophyte of Eucalyptus dunnii leaves with biocontrol ability of eucalyptus leaf blight.</title>
        <authorList>
            <person name="Liu Y."/>
            <person name="Song Z."/>
            <person name="Zeng H."/>
            <person name="Lu M."/>
            <person name="Wang X."/>
            <person name="Lian X."/>
            <person name="Zhang Q."/>
        </authorList>
    </citation>
    <scope>NUCLEOTIDE SEQUENCE [LARGE SCALE GENOMIC DNA]</scope>
    <source>
        <strain evidence="1 2">NP-1</strain>
    </source>
</reference>
<proteinExistence type="predicted"/>
<dbReference type="SUPFAM" id="SSF49785">
    <property type="entry name" value="Galactose-binding domain-like"/>
    <property type="match status" value="1"/>
</dbReference>
<name>A0A7D5HFD1_9PSED</name>
<dbReference type="InterPro" id="IPR008979">
    <property type="entry name" value="Galactose-bd-like_sf"/>
</dbReference>
<dbReference type="KEGG" id="pez:HWQ56_09070"/>
<dbReference type="Proteomes" id="UP000509568">
    <property type="component" value="Chromosome"/>
</dbReference>
<dbReference type="RefSeq" id="WP_158158461.1">
    <property type="nucleotide sequence ID" value="NZ_CP056030.1"/>
</dbReference>
<sequence>MPSSLFSVPRPLLLAAQDSGGLVQPLSSEPITQALQQMGGPSSGVFRVHYDGVVIVQRQSPCVLPTPQIAEALCGLLDVNLLAGDAQVTVANWPAMAMGQRVWLAAVGVTRNGRALVIPLSDGDPVTEADIANGFGRSLPKTELEKLVPCSTLRLEMKVSFNPESCVAEQEAFRFPEGACMLALYRELTDFEDGTFNGWQHGPAASEDLTYFKIGGTDSDHYLYVGTPNPTIAGVILVKTFNDLKCGAPYCFRLSYRSTNNYTNTQLYLEVPEAGGRIAEASPITREWQVLEGTFVAPSSSVQLHIGNDCAESLGNDYHIDDIELVYAGQC</sequence>
<evidence type="ECO:0008006" key="3">
    <source>
        <dbReference type="Google" id="ProtNLM"/>
    </source>
</evidence>
<organism evidence="1 2">
    <name type="scientific">Pseudomonas eucalypticola</name>
    <dbReference type="NCBI Taxonomy" id="2599595"/>
    <lineage>
        <taxon>Bacteria</taxon>
        <taxon>Pseudomonadati</taxon>
        <taxon>Pseudomonadota</taxon>
        <taxon>Gammaproteobacteria</taxon>
        <taxon>Pseudomonadales</taxon>
        <taxon>Pseudomonadaceae</taxon>
        <taxon>Pseudomonas</taxon>
    </lineage>
</organism>